<keyword evidence="2" id="KW-0808">Transferase</keyword>
<keyword evidence="1" id="KW-0328">Glycosyltransferase</keyword>
<sequence length="341" mass="35797">MRRLLAICAVDEPGGAEIGLHRLLRRLDWQITLTTPGGIDGTVALPVGGLERGSGARAVLSFPTVRRLARGADVVYLNGGVPARLLPALRGHRTVLHVHDMVTRVPPHWRAADVVLADSRAVADRLGALHSHVVGCPVEFDPPLVDPPWSPGDGPVVGFVGRIEPRKGPLTLVEAAPLIRAQRPGARVVLVGDDPYGSDPAHFAAVRRSSDVEHFGWLANAAGLMRHLDVLVVPSVEEPFGTVAAEAMAAGTPVVASAVGGLIDVVDDHVTGRLVPAGNAASLADAVLNVLDHREQMGEAARERASRWSADAYAEHVGAILERLASRGETRPRGDGGGAVS</sequence>
<dbReference type="GO" id="GO:0016757">
    <property type="term" value="F:glycosyltransferase activity"/>
    <property type="evidence" value="ECO:0007669"/>
    <property type="project" value="UniProtKB-KW"/>
</dbReference>
<dbReference type="AlphaFoldDB" id="A0A6J4T817"/>
<name>A0A6J4T817_9ACTN</name>
<organism evidence="3">
    <name type="scientific">uncultured Solirubrobacteraceae bacterium</name>
    <dbReference type="NCBI Taxonomy" id="1162706"/>
    <lineage>
        <taxon>Bacteria</taxon>
        <taxon>Bacillati</taxon>
        <taxon>Actinomycetota</taxon>
        <taxon>Thermoleophilia</taxon>
        <taxon>Solirubrobacterales</taxon>
        <taxon>Solirubrobacteraceae</taxon>
        <taxon>environmental samples</taxon>
    </lineage>
</organism>
<evidence type="ECO:0000313" key="3">
    <source>
        <dbReference type="EMBL" id="CAA9516605.1"/>
    </source>
</evidence>
<dbReference type="EMBL" id="CADCVT010000288">
    <property type="protein sequence ID" value="CAA9516605.1"/>
    <property type="molecule type" value="Genomic_DNA"/>
</dbReference>
<dbReference type="SUPFAM" id="SSF53756">
    <property type="entry name" value="UDP-Glycosyltransferase/glycogen phosphorylase"/>
    <property type="match status" value="1"/>
</dbReference>
<evidence type="ECO:0000256" key="2">
    <source>
        <dbReference type="ARBA" id="ARBA00022679"/>
    </source>
</evidence>
<accession>A0A6J4T817</accession>
<dbReference type="Pfam" id="PF13692">
    <property type="entry name" value="Glyco_trans_1_4"/>
    <property type="match status" value="1"/>
</dbReference>
<reference evidence="3" key="1">
    <citation type="submission" date="2020-02" db="EMBL/GenBank/DDBJ databases">
        <authorList>
            <person name="Meier V. D."/>
        </authorList>
    </citation>
    <scope>NUCLEOTIDE SEQUENCE</scope>
    <source>
        <strain evidence="3">AVDCRST_MAG85</strain>
    </source>
</reference>
<dbReference type="PANTHER" id="PTHR12526">
    <property type="entry name" value="GLYCOSYLTRANSFERASE"/>
    <property type="match status" value="1"/>
</dbReference>
<protein>
    <submittedName>
        <fullName evidence="3">Uncharacterized protein</fullName>
    </submittedName>
</protein>
<evidence type="ECO:0000256" key="1">
    <source>
        <dbReference type="ARBA" id="ARBA00022676"/>
    </source>
</evidence>
<dbReference type="CDD" id="cd03801">
    <property type="entry name" value="GT4_PimA-like"/>
    <property type="match status" value="1"/>
</dbReference>
<dbReference type="Gene3D" id="3.40.50.2000">
    <property type="entry name" value="Glycogen Phosphorylase B"/>
    <property type="match status" value="2"/>
</dbReference>
<gene>
    <name evidence="3" type="ORF">AVDCRST_MAG85-2648</name>
</gene>
<proteinExistence type="predicted"/>
<dbReference type="PANTHER" id="PTHR12526:SF510">
    <property type="entry name" value="D-INOSITOL 3-PHOSPHATE GLYCOSYLTRANSFERASE"/>
    <property type="match status" value="1"/>
</dbReference>